<dbReference type="OrthoDB" id="5516098at2"/>
<keyword evidence="4" id="KW-1185">Reference proteome</keyword>
<evidence type="ECO:0000256" key="1">
    <source>
        <dbReference type="SAM" id="MobiDB-lite"/>
    </source>
</evidence>
<keyword evidence="2" id="KW-1133">Transmembrane helix</keyword>
<accession>A0A5B8Y4B1</accession>
<proteinExistence type="predicted"/>
<keyword evidence="2" id="KW-0472">Membrane</keyword>
<evidence type="ECO:0000313" key="3">
    <source>
        <dbReference type="EMBL" id="QDG50797.1"/>
    </source>
</evidence>
<sequence>MVESRKGRILSRLKRSLALSALACLLGILGLLGISGTALAQESADQQPAEGAAEESLERKNLGYVLLGTACALGLGMFGGYFFVRRRQRREQELFDFDGFAPVTESDFSNHRQVAASGRRSEGASEQKSGAPDSVLEALGTSEVGFTPQQQFAEPKRECPKCSRTFPATILVCPYDSTALRPAHKPRRRRRAQRADGLERLVCTGCERRYPPGVDYCYHDGLPLMQDTRARADNAPAFKACESCGWEGEADDEMLCPNDGHELVEIDPSDSTHVQPAIPLTICPTCREYGAPGVAFCPNDGEVFMPVVNMRVTEFPARGFGPRRKVCGECGAEHGGHAAYCSSDGSKLVSLN</sequence>
<protein>
    <submittedName>
        <fullName evidence="3">Uncharacterized protein</fullName>
    </submittedName>
</protein>
<organism evidence="3 4">
    <name type="scientific">Persicimonas caeni</name>
    <dbReference type="NCBI Taxonomy" id="2292766"/>
    <lineage>
        <taxon>Bacteria</taxon>
        <taxon>Deltaproteobacteria</taxon>
        <taxon>Bradymonadales</taxon>
        <taxon>Bradymonadaceae</taxon>
        <taxon>Persicimonas</taxon>
    </lineage>
</organism>
<reference evidence="3 4" key="1">
    <citation type="submission" date="2019-06" db="EMBL/GenBank/DDBJ databases">
        <title>Persicimonas caeni gen. nov., sp. nov., a predatory bacterium isolated from solar saltern.</title>
        <authorList>
            <person name="Wang S."/>
        </authorList>
    </citation>
    <scope>NUCLEOTIDE SEQUENCE [LARGE SCALE GENOMIC DNA]</scope>
    <source>
        <strain evidence="3 4">YN101</strain>
    </source>
</reference>
<dbReference type="AlphaFoldDB" id="A0A4Y6PS06"/>
<dbReference type="RefSeq" id="WP_141197289.1">
    <property type="nucleotide sequence ID" value="NZ_CP041186.1"/>
</dbReference>
<accession>A0A4Y6PS06</accession>
<evidence type="ECO:0000256" key="2">
    <source>
        <dbReference type="SAM" id="Phobius"/>
    </source>
</evidence>
<name>A0A4Y6PS06_PERCE</name>
<feature type="region of interest" description="Disordered" evidence="1">
    <location>
        <begin position="111"/>
        <end position="133"/>
    </location>
</feature>
<dbReference type="EMBL" id="CP041186">
    <property type="protein sequence ID" value="QDG50797.1"/>
    <property type="molecule type" value="Genomic_DNA"/>
</dbReference>
<keyword evidence="2" id="KW-0812">Transmembrane</keyword>
<gene>
    <name evidence="3" type="ORF">FIV42_08655</name>
</gene>
<dbReference type="Proteomes" id="UP000315995">
    <property type="component" value="Chromosome"/>
</dbReference>
<evidence type="ECO:0000313" key="4">
    <source>
        <dbReference type="Proteomes" id="UP000315995"/>
    </source>
</evidence>
<feature type="transmembrane region" description="Helical" evidence="2">
    <location>
        <begin position="64"/>
        <end position="84"/>
    </location>
</feature>